<accession>A0ABV2J191</accession>
<dbReference type="RefSeq" id="WP_354556869.1">
    <property type="nucleotide sequence ID" value="NZ_JBEPMB010000003.1"/>
</dbReference>
<keyword evidence="2" id="KW-0998">Cell outer membrane</keyword>
<dbReference type="EMBL" id="JBEPMB010000003">
    <property type="protein sequence ID" value="MET3614373.1"/>
    <property type="molecule type" value="Genomic_DNA"/>
</dbReference>
<comment type="subunit">
    <text evidence="2">Homodimer.</text>
</comment>
<evidence type="ECO:0000259" key="3">
    <source>
        <dbReference type="Pfam" id="PF08212"/>
    </source>
</evidence>
<keyword evidence="2" id="KW-0472">Membrane</keyword>
<feature type="signal peptide" evidence="2">
    <location>
        <begin position="1"/>
        <end position="27"/>
    </location>
</feature>
<dbReference type="InterPro" id="IPR047202">
    <property type="entry name" value="Lipocalin_Blc-like_dom"/>
</dbReference>
<comment type="caution">
    <text evidence="4">The sequence shown here is derived from an EMBL/GenBank/DDBJ whole genome shotgun (WGS) entry which is preliminary data.</text>
</comment>
<name>A0ABV2J191_9HYPH</name>
<evidence type="ECO:0000313" key="5">
    <source>
        <dbReference type="Proteomes" id="UP001549047"/>
    </source>
</evidence>
<keyword evidence="5" id="KW-1185">Reference proteome</keyword>
<keyword evidence="2" id="KW-0449">Lipoprotein</keyword>
<keyword evidence="2" id="KW-0446">Lipid-binding</keyword>
<evidence type="ECO:0000256" key="1">
    <source>
        <dbReference type="ARBA" id="ARBA00006889"/>
    </source>
</evidence>
<dbReference type="PIRSF" id="PIRSF036893">
    <property type="entry name" value="Lipocalin_ApoD"/>
    <property type="match status" value="1"/>
</dbReference>
<dbReference type="Pfam" id="PF08212">
    <property type="entry name" value="Lipocalin_2"/>
    <property type="match status" value="1"/>
</dbReference>
<organism evidence="4 5">
    <name type="scientific">Rhizobium aquaticum</name>
    <dbReference type="NCBI Taxonomy" id="1549636"/>
    <lineage>
        <taxon>Bacteria</taxon>
        <taxon>Pseudomonadati</taxon>
        <taxon>Pseudomonadota</taxon>
        <taxon>Alphaproteobacteria</taxon>
        <taxon>Hyphomicrobiales</taxon>
        <taxon>Rhizobiaceae</taxon>
        <taxon>Rhizobium/Agrobacterium group</taxon>
        <taxon>Rhizobium</taxon>
    </lineage>
</organism>
<comment type="similarity">
    <text evidence="1 2">Belongs to the calycin superfamily. Lipocalin family.</text>
</comment>
<evidence type="ECO:0000256" key="2">
    <source>
        <dbReference type="PIRNR" id="PIRNR036893"/>
    </source>
</evidence>
<dbReference type="CDD" id="cd19438">
    <property type="entry name" value="lipocalin_Blc-like"/>
    <property type="match status" value="1"/>
</dbReference>
<proteinExistence type="inferred from homology"/>
<dbReference type="SUPFAM" id="SSF50814">
    <property type="entry name" value="Lipocalins"/>
    <property type="match status" value="1"/>
</dbReference>
<comment type="function">
    <text evidence="2">Involved in the storage or transport of lipids necessary for membrane maintenance under stressful conditions. Displays a binding preference for lysophospholipids.</text>
</comment>
<keyword evidence="2" id="KW-0732">Signal</keyword>
<dbReference type="Gene3D" id="2.40.128.20">
    <property type="match status" value="1"/>
</dbReference>
<feature type="chain" id="PRO_5045016121" description="Outer membrane lipoprotein Blc" evidence="2">
    <location>
        <begin position="28"/>
        <end position="177"/>
    </location>
</feature>
<evidence type="ECO:0000313" key="4">
    <source>
        <dbReference type="EMBL" id="MET3614373.1"/>
    </source>
</evidence>
<comment type="subcellular location">
    <subcellularLocation>
        <location evidence="2">Cell outer membrane</location>
    </subcellularLocation>
</comment>
<sequence>MSVLGRLPFATLLFAAGLALASAPAQAEPKVVKVGRDHYRGTWLEIARTPMKITDGCVAGYTTYKPTASKNIYSIEDGCRMGSPKGELRTIDGIGKLEDAGTTNAKLTVRYLGGLVTFKYWVLYKSPDKNWFISADPEMKNLWIYTRTPPSRNELSVMVAKAKALGYDTNKLEYPEP</sequence>
<dbReference type="InterPro" id="IPR022271">
    <property type="entry name" value="Lipocalin_ApoD"/>
</dbReference>
<dbReference type="InterPro" id="IPR000566">
    <property type="entry name" value="Lipocln_cytosolic_FA-bd_dom"/>
</dbReference>
<reference evidence="4 5" key="1">
    <citation type="submission" date="2024-06" db="EMBL/GenBank/DDBJ databases">
        <title>Genomic Encyclopedia of Type Strains, Phase IV (KMG-IV): sequencing the most valuable type-strain genomes for metagenomic binning, comparative biology and taxonomic classification.</title>
        <authorList>
            <person name="Goeker M."/>
        </authorList>
    </citation>
    <scope>NUCLEOTIDE SEQUENCE [LARGE SCALE GENOMIC DNA]</scope>
    <source>
        <strain evidence="4 5">DSM 29780</strain>
    </source>
</reference>
<gene>
    <name evidence="4" type="ORF">ABID16_002710</name>
</gene>
<protein>
    <recommendedName>
        <fullName evidence="2">Outer membrane lipoprotein Blc</fullName>
    </recommendedName>
</protein>
<dbReference type="Proteomes" id="UP001549047">
    <property type="component" value="Unassembled WGS sequence"/>
</dbReference>
<feature type="domain" description="Lipocalin/cytosolic fatty-acid binding" evidence="3">
    <location>
        <begin position="37"/>
        <end position="176"/>
    </location>
</feature>
<dbReference type="InterPro" id="IPR012674">
    <property type="entry name" value="Calycin"/>
</dbReference>